<organism evidence="2 3">
    <name type="scientific">Nocardioides agariphilus</name>
    <dbReference type="NCBI Taxonomy" id="433664"/>
    <lineage>
        <taxon>Bacteria</taxon>
        <taxon>Bacillati</taxon>
        <taxon>Actinomycetota</taxon>
        <taxon>Actinomycetes</taxon>
        <taxon>Propionibacteriales</taxon>
        <taxon>Nocardioidaceae</taxon>
        <taxon>Nocardioides</taxon>
    </lineage>
</organism>
<evidence type="ECO:0000313" key="2">
    <source>
        <dbReference type="EMBL" id="MBF4770089.1"/>
    </source>
</evidence>
<feature type="signal peptide" evidence="1">
    <location>
        <begin position="1"/>
        <end position="17"/>
    </location>
</feature>
<feature type="chain" id="PRO_5038469291" evidence="1">
    <location>
        <begin position="18"/>
        <end position="213"/>
    </location>
</feature>
<dbReference type="Proteomes" id="UP000660668">
    <property type="component" value="Unassembled WGS sequence"/>
</dbReference>
<name>A0A930VM82_9ACTN</name>
<proteinExistence type="predicted"/>
<protein>
    <submittedName>
        <fullName evidence="2">Uncharacterized protein</fullName>
    </submittedName>
</protein>
<evidence type="ECO:0000256" key="1">
    <source>
        <dbReference type="SAM" id="SignalP"/>
    </source>
</evidence>
<gene>
    <name evidence="2" type="ORF">ISU10_20135</name>
</gene>
<dbReference type="AlphaFoldDB" id="A0A930VM82"/>
<reference evidence="2" key="1">
    <citation type="submission" date="2020-11" db="EMBL/GenBank/DDBJ databases">
        <title>Nocardioides cynanchi sp. nov., isolated from soil of rhizosphere of Cynanchum wilfordii.</title>
        <authorList>
            <person name="Lee J.-S."/>
            <person name="Suh M.K."/>
            <person name="Kim J.-S."/>
        </authorList>
    </citation>
    <scope>NUCLEOTIDE SEQUENCE</scope>
    <source>
        <strain evidence="2">KCTC 19276</strain>
    </source>
</reference>
<sequence>MRSRRFPFVVVVLLALAGCGDQTSEPPATPSATSTKQCRQQWQDLKALHGENGNPEGSARELVARWDEMYQHGLELETSATVEDCGEAIEAYGAQWAGLESLMYGLHPYDMPLQLAIDEGNRKHWVQFQKEMGTPAVLSEELRQAFSRLRILAPESYDDLSEVLAGAGDVRLEDPESVDDFVAEVAAAAEQSKSYLEAVRVDGVIDNAELDEE</sequence>
<dbReference type="EMBL" id="JADKPO010000038">
    <property type="protein sequence ID" value="MBF4770089.1"/>
    <property type="molecule type" value="Genomic_DNA"/>
</dbReference>
<keyword evidence="3" id="KW-1185">Reference proteome</keyword>
<dbReference type="PROSITE" id="PS51257">
    <property type="entry name" value="PROKAR_LIPOPROTEIN"/>
    <property type="match status" value="1"/>
</dbReference>
<comment type="caution">
    <text evidence="2">The sequence shown here is derived from an EMBL/GenBank/DDBJ whole genome shotgun (WGS) entry which is preliminary data.</text>
</comment>
<evidence type="ECO:0000313" key="3">
    <source>
        <dbReference type="Proteomes" id="UP000660668"/>
    </source>
</evidence>
<keyword evidence="1" id="KW-0732">Signal</keyword>
<dbReference type="RefSeq" id="WP_194698233.1">
    <property type="nucleotide sequence ID" value="NZ_JADKPO010000038.1"/>
</dbReference>
<accession>A0A930VM82</accession>